<protein>
    <submittedName>
        <fullName evidence="3">TatD DNase family protein</fullName>
        <ecNumber evidence="3">3.1.21.-</ecNumber>
    </submittedName>
</protein>
<dbReference type="Gene3D" id="3.20.20.140">
    <property type="entry name" value="Metal-dependent hydrolases"/>
    <property type="match status" value="1"/>
</dbReference>
<dbReference type="InterPro" id="IPR032466">
    <property type="entry name" value="Metal_Hydrolase"/>
</dbReference>
<proteinExistence type="predicted"/>
<dbReference type="InterPro" id="IPR018228">
    <property type="entry name" value="DNase_TatD-rel_CS"/>
</dbReference>
<dbReference type="PANTHER" id="PTHR46124">
    <property type="entry name" value="D-AMINOACYL-TRNA DEACYLASE"/>
    <property type="match status" value="1"/>
</dbReference>
<comment type="caution">
    <text evidence="3">The sequence shown here is derived from an EMBL/GenBank/DDBJ whole genome shotgun (WGS) entry which is preliminary data.</text>
</comment>
<accession>A0ABS4MCC6</accession>
<dbReference type="GO" id="GO:0016787">
    <property type="term" value="F:hydrolase activity"/>
    <property type="evidence" value="ECO:0007669"/>
    <property type="project" value="UniProtKB-KW"/>
</dbReference>
<dbReference type="EMBL" id="JAGGLU010000002">
    <property type="protein sequence ID" value="MBP2057337.1"/>
    <property type="molecule type" value="Genomic_DNA"/>
</dbReference>
<keyword evidence="2 3" id="KW-0378">Hydrolase</keyword>
<dbReference type="InterPro" id="IPR001130">
    <property type="entry name" value="TatD-like"/>
</dbReference>
<dbReference type="Pfam" id="PF01026">
    <property type="entry name" value="TatD_DNase"/>
    <property type="match status" value="1"/>
</dbReference>
<dbReference type="RefSeq" id="WP_209686069.1">
    <property type="nucleotide sequence ID" value="NZ_JAGGLU010000002.1"/>
</dbReference>
<reference evidence="3 4" key="1">
    <citation type="submission" date="2021-03" db="EMBL/GenBank/DDBJ databases">
        <title>Genomic Encyclopedia of Type Strains, Phase IV (KMG-IV): sequencing the most valuable type-strain genomes for metagenomic binning, comparative biology and taxonomic classification.</title>
        <authorList>
            <person name="Goeker M."/>
        </authorList>
    </citation>
    <scope>NUCLEOTIDE SEQUENCE [LARGE SCALE GENOMIC DNA]</scope>
    <source>
        <strain evidence="3 4">DSM 101872</strain>
    </source>
</reference>
<dbReference type="PROSITE" id="PS01090">
    <property type="entry name" value="TATD_2"/>
    <property type="match status" value="1"/>
</dbReference>
<evidence type="ECO:0000313" key="4">
    <source>
        <dbReference type="Proteomes" id="UP001519292"/>
    </source>
</evidence>
<organism evidence="3 4">
    <name type="scientific">Lactobacillus colini</name>
    <dbReference type="NCBI Taxonomy" id="1819254"/>
    <lineage>
        <taxon>Bacteria</taxon>
        <taxon>Bacillati</taxon>
        <taxon>Bacillota</taxon>
        <taxon>Bacilli</taxon>
        <taxon>Lactobacillales</taxon>
        <taxon>Lactobacillaceae</taxon>
        <taxon>Lactobacillus</taxon>
    </lineage>
</organism>
<keyword evidence="1" id="KW-0479">Metal-binding</keyword>
<evidence type="ECO:0000256" key="1">
    <source>
        <dbReference type="ARBA" id="ARBA00022723"/>
    </source>
</evidence>
<dbReference type="PIRSF" id="PIRSF005902">
    <property type="entry name" value="DNase_TatD"/>
    <property type="match status" value="1"/>
</dbReference>
<dbReference type="NCBIfam" id="TIGR00010">
    <property type="entry name" value="YchF/TatD family DNA exonuclease"/>
    <property type="match status" value="1"/>
</dbReference>
<evidence type="ECO:0000256" key="2">
    <source>
        <dbReference type="ARBA" id="ARBA00022801"/>
    </source>
</evidence>
<dbReference type="EC" id="3.1.21.-" evidence="3"/>
<dbReference type="Proteomes" id="UP001519292">
    <property type="component" value="Unassembled WGS sequence"/>
</dbReference>
<name>A0ABS4MCC6_9LACO</name>
<dbReference type="SUPFAM" id="SSF51556">
    <property type="entry name" value="Metallo-dependent hydrolases"/>
    <property type="match status" value="1"/>
</dbReference>
<gene>
    <name evidence="3" type="ORF">J2Z60_000501</name>
</gene>
<dbReference type="CDD" id="cd01310">
    <property type="entry name" value="TatD_DNAse"/>
    <property type="match status" value="1"/>
</dbReference>
<keyword evidence="4" id="KW-1185">Reference proteome</keyword>
<evidence type="ECO:0000313" key="3">
    <source>
        <dbReference type="EMBL" id="MBP2057337.1"/>
    </source>
</evidence>
<dbReference type="InterPro" id="IPR015991">
    <property type="entry name" value="TatD/YcfH-like"/>
</dbReference>
<dbReference type="PROSITE" id="PS01137">
    <property type="entry name" value="TATD_1"/>
    <property type="match status" value="1"/>
</dbReference>
<sequence length="256" mass="29399">MEIFDSHTHLNDEPFRDKEQYYLDRAAKLSVTKAAVAGQDPEFNRRAVELSNQFDNLYAIVGYCPDVAKDWNQAARDQLIEQLRLPKTVALGEIGLDYYWDESPRNIQRKVFEEQVELAHSLKLPVNIHTRDAFEDTYEILKNSKVSEYGGILHNFNGDPEWLHKFLDLGLMMSFSGVVSFTKAVDVHASAKIIPWDRMLIETDAPYLTPKPYRGKQNETGYAHYVAQAIADLRGVSIQEVADHTYRNAMRIYGIK</sequence>
<dbReference type="PANTHER" id="PTHR46124:SF2">
    <property type="entry name" value="D-AMINOACYL-TRNA DEACYLASE"/>
    <property type="match status" value="1"/>
</dbReference>